<reference evidence="7" key="1">
    <citation type="submission" date="2018-05" db="EMBL/GenBank/DDBJ databases">
        <authorList>
            <person name="Lanie J.A."/>
            <person name="Ng W.-L."/>
            <person name="Kazmierczak K.M."/>
            <person name="Andrzejewski T.M."/>
            <person name="Davidsen T.M."/>
            <person name="Wayne K.J."/>
            <person name="Tettelin H."/>
            <person name="Glass J.I."/>
            <person name="Rusch D."/>
            <person name="Podicherti R."/>
            <person name="Tsui H.-C.T."/>
            <person name="Winkler M.E."/>
        </authorList>
    </citation>
    <scope>NUCLEOTIDE SEQUENCE</scope>
</reference>
<dbReference type="Gene3D" id="1.10.287.1260">
    <property type="match status" value="1"/>
</dbReference>
<feature type="transmembrane region" description="Helical" evidence="5">
    <location>
        <begin position="49"/>
        <end position="71"/>
    </location>
</feature>
<feature type="transmembrane region" description="Helical" evidence="5">
    <location>
        <begin position="111"/>
        <end position="131"/>
    </location>
</feature>
<evidence type="ECO:0000256" key="1">
    <source>
        <dbReference type="ARBA" id="ARBA00004370"/>
    </source>
</evidence>
<dbReference type="InterPro" id="IPR023408">
    <property type="entry name" value="MscS_beta-dom_sf"/>
</dbReference>
<dbReference type="GO" id="GO:0055085">
    <property type="term" value="P:transmembrane transport"/>
    <property type="evidence" value="ECO:0007669"/>
    <property type="project" value="InterPro"/>
</dbReference>
<proteinExistence type="predicted"/>
<dbReference type="PANTHER" id="PTHR30566:SF5">
    <property type="entry name" value="MECHANOSENSITIVE ION CHANNEL PROTEIN 1, MITOCHONDRIAL-RELATED"/>
    <property type="match status" value="1"/>
</dbReference>
<evidence type="ECO:0000256" key="5">
    <source>
        <dbReference type="SAM" id="Phobius"/>
    </source>
</evidence>
<dbReference type="SUPFAM" id="SSF50182">
    <property type="entry name" value="Sm-like ribonucleoproteins"/>
    <property type="match status" value="1"/>
</dbReference>
<evidence type="ECO:0000256" key="2">
    <source>
        <dbReference type="ARBA" id="ARBA00022692"/>
    </source>
</evidence>
<gene>
    <name evidence="7" type="ORF">METZ01_LOCUS274925</name>
</gene>
<dbReference type="AlphaFoldDB" id="A0A382KH72"/>
<sequence length="204" mass="23142">MIKKLFQATFLPAVITAFFTVILSLSHVSGGLLFEDPWLHKGILIFLEILVWLSGGWLFNRMLGLFFWDLLVGMYTEHHPPKMLVQISGIFVFFLTLSFIAHFVFDEPLTSILVTGGGLTIALGFGIQGLINDLFSSLAIQLDPPFKVGDFINVHHRYLAAEGLIGRVEETNWRTTRMWTTDRNYIVVPNSYITTQILTNYSMP</sequence>
<dbReference type="Gene3D" id="2.30.30.60">
    <property type="match status" value="1"/>
</dbReference>
<dbReference type="EMBL" id="UINC01079756">
    <property type="protein sequence ID" value="SVC22071.1"/>
    <property type="molecule type" value="Genomic_DNA"/>
</dbReference>
<dbReference type="PANTHER" id="PTHR30566">
    <property type="entry name" value="YNAI-RELATED MECHANOSENSITIVE ION CHANNEL"/>
    <property type="match status" value="1"/>
</dbReference>
<accession>A0A382KH72</accession>
<feature type="transmembrane region" description="Helical" evidence="5">
    <location>
        <begin position="9"/>
        <end position="29"/>
    </location>
</feature>
<dbReference type="InterPro" id="IPR010920">
    <property type="entry name" value="LSM_dom_sf"/>
</dbReference>
<evidence type="ECO:0000259" key="6">
    <source>
        <dbReference type="Pfam" id="PF00924"/>
    </source>
</evidence>
<dbReference type="Pfam" id="PF00924">
    <property type="entry name" value="MS_channel_2nd"/>
    <property type="match status" value="1"/>
</dbReference>
<keyword evidence="3 5" id="KW-1133">Transmembrane helix</keyword>
<evidence type="ECO:0000256" key="3">
    <source>
        <dbReference type="ARBA" id="ARBA00022989"/>
    </source>
</evidence>
<organism evidence="7">
    <name type="scientific">marine metagenome</name>
    <dbReference type="NCBI Taxonomy" id="408172"/>
    <lineage>
        <taxon>unclassified sequences</taxon>
        <taxon>metagenomes</taxon>
        <taxon>ecological metagenomes</taxon>
    </lineage>
</organism>
<keyword evidence="2 5" id="KW-0812">Transmembrane</keyword>
<feature type="domain" description="Mechanosensitive ion channel MscS" evidence="6">
    <location>
        <begin position="130"/>
        <end position="202"/>
    </location>
</feature>
<keyword evidence="4 5" id="KW-0472">Membrane</keyword>
<feature type="transmembrane region" description="Helical" evidence="5">
    <location>
        <begin position="83"/>
        <end position="105"/>
    </location>
</feature>
<evidence type="ECO:0000256" key="4">
    <source>
        <dbReference type="ARBA" id="ARBA00023136"/>
    </source>
</evidence>
<name>A0A382KH72_9ZZZZ</name>
<comment type="subcellular location">
    <subcellularLocation>
        <location evidence="1">Membrane</location>
    </subcellularLocation>
</comment>
<dbReference type="GO" id="GO:0016020">
    <property type="term" value="C:membrane"/>
    <property type="evidence" value="ECO:0007669"/>
    <property type="project" value="UniProtKB-SubCell"/>
</dbReference>
<protein>
    <recommendedName>
        <fullName evidence="6">Mechanosensitive ion channel MscS domain-containing protein</fullName>
    </recommendedName>
</protein>
<evidence type="ECO:0000313" key="7">
    <source>
        <dbReference type="EMBL" id="SVC22071.1"/>
    </source>
</evidence>
<feature type="non-terminal residue" evidence="7">
    <location>
        <position position="204"/>
    </location>
</feature>
<dbReference type="InterPro" id="IPR006685">
    <property type="entry name" value="MscS_channel_2nd"/>
</dbReference>